<dbReference type="EMBL" id="CP030085">
    <property type="protein sequence ID" value="AWW50232.1"/>
    <property type="molecule type" value="Genomic_DNA"/>
</dbReference>
<keyword evidence="1" id="KW-0812">Transmembrane</keyword>
<proteinExistence type="predicted"/>
<dbReference type="Gene3D" id="1.20.1640.10">
    <property type="entry name" value="Multidrug efflux transporter AcrB transmembrane domain"/>
    <property type="match status" value="2"/>
</dbReference>
<organism evidence="2 3">
    <name type="scientific">Polynucleobacter paneuropaeus</name>
    <dbReference type="NCBI Taxonomy" id="2527775"/>
    <lineage>
        <taxon>Bacteria</taxon>
        <taxon>Pseudomonadati</taxon>
        <taxon>Pseudomonadota</taxon>
        <taxon>Betaproteobacteria</taxon>
        <taxon>Burkholderiales</taxon>
        <taxon>Burkholderiaceae</taxon>
        <taxon>Polynucleobacter</taxon>
    </lineage>
</organism>
<dbReference type="AlphaFoldDB" id="A0A2Z4JVA8"/>
<feature type="transmembrane region" description="Helical" evidence="1">
    <location>
        <begin position="251"/>
        <end position="270"/>
    </location>
</feature>
<dbReference type="InterPro" id="IPR050545">
    <property type="entry name" value="Mycobact_MmpL"/>
</dbReference>
<evidence type="ECO:0008006" key="4">
    <source>
        <dbReference type="Google" id="ProtNLM"/>
    </source>
</evidence>
<reference evidence="3" key="1">
    <citation type="submission" date="2018-06" db="EMBL/GenBank/DDBJ databases">
        <title>Description of a new Polynucleobacter species.</title>
        <authorList>
            <person name="Hahn M.W."/>
        </authorList>
    </citation>
    <scope>NUCLEOTIDE SEQUENCE [LARGE SCALE GENOMIC DNA]</scope>
    <source>
        <strain evidence="3">MG-25-Pas1-D2</strain>
    </source>
</reference>
<keyword evidence="1" id="KW-1133">Transmembrane helix</keyword>
<feature type="transmembrane region" description="Helical" evidence="1">
    <location>
        <begin position="713"/>
        <end position="733"/>
    </location>
</feature>
<feature type="transmembrane region" description="Helical" evidence="1">
    <location>
        <begin position="423"/>
        <end position="441"/>
    </location>
</feature>
<sequence>MKFFNSSKTLSVLFLSATLGLTIWTALNFHVVSTRLDNNVFSLLPKSERNVVAEEFIDRVAKKGERSIVVLLSAGSLEASLEAEKTFKSLIKSLDIKSTQSQDGYAEYVSKLLVHKSGLVTSEDISLLDSQPAAFWVDKSNAIAYSMGSSPIPWRDDPFGLLSNWLYSLGGITKVRPYGDSLVVERAGVSYVALPMEINTSVESLSAQVVLADAINAAISETKLKHQGVEIIKTGVIFFAADTSRLIENDISLIGLISGISALLLVIYIFRSLYAVAIVLLTVAIGFLYALLACFFIFPKIYILTLAFGTSLIGMSVDYCLYWLTASIDDIKNPLERRRYLLPGMFLALITTATGYFLMAITPFPVLSQMAVFSIAGISAAWLTVVLIFPHINKLRFNANSSLTLVNYIQPINHRISVPARKVIIAAMILVSLYGVLSFRSNDNIRLLASFDKELIAQQIKTSEILNLPSPSQFFIVSGSTEEEVLSRAEDLTNNLDKLVSEGMISGYQSITKFIPSMTTQTIASKAYSSQAKENATKQIAKEFGMSAAWVQSQGQVNKPLTVDEIKETHFYEKLSYLWFASDSSTIKSTAVLLTGVNGLEAVSKLSQLAGADISWIDKPQEISDVFSRYRTLFSYVISMGYLLTFVAIYIKYRRSAWRAVLPPILATCMTLAILSLAGETITLMTVIAFALLLGIGTDYGIFLLQYPADKRVLLSISIAALMTLISFGSLALSSVPAIHSFGIALLFGVLLSWLLTLFFAKRVDIDE</sequence>
<dbReference type="RefSeq" id="WP_112294923.1">
    <property type="nucleotide sequence ID" value="NZ_CBCSBS010000002.1"/>
</dbReference>
<feature type="transmembrane region" description="Helical" evidence="1">
    <location>
        <begin position="660"/>
        <end position="678"/>
    </location>
</feature>
<feature type="transmembrane region" description="Helical" evidence="1">
    <location>
        <begin position="340"/>
        <end position="361"/>
    </location>
</feature>
<gene>
    <name evidence="2" type="ORF">Pas1_07480</name>
</gene>
<feature type="transmembrane region" description="Helical" evidence="1">
    <location>
        <begin position="633"/>
        <end position="653"/>
    </location>
</feature>
<protein>
    <recommendedName>
        <fullName evidence="4">Membrane transport protein MMPL domain-containing protein</fullName>
    </recommendedName>
</protein>
<dbReference type="GO" id="GO:0005886">
    <property type="term" value="C:plasma membrane"/>
    <property type="evidence" value="ECO:0007669"/>
    <property type="project" value="TreeGrafter"/>
</dbReference>
<accession>A0A2Z4JVA8</accession>
<evidence type="ECO:0000313" key="3">
    <source>
        <dbReference type="Proteomes" id="UP000248592"/>
    </source>
</evidence>
<feature type="transmembrane region" description="Helical" evidence="1">
    <location>
        <begin position="277"/>
        <end position="298"/>
    </location>
</feature>
<keyword evidence="1" id="KW-0472">Membrane</keyword>
<dbReference type="Proteomes" id="UP000248592">
    <property type="component" value="Chromosome"/>
</dbReference>
<feature type="transmembrane region" description="Helical" evidence="1">
    <location>
        <begin position="304"/>
        <end position="328"/>
    </location>
</feature>
<evidence type="ECO:0000313" key="2">
    <source>
        <dbReference type="EMBL" id="AWW50232.1"/>
    </source>
</evidence>
<dbReference type="SUPFAM" id="SSF82866">
    <property type="entry name" value="Multidrug efflux transporter AcrB transmembrane domain"/>
    <property type="match status" value="2"/>
</dbReference>
<feature type="transmembrane region" description="Helical" evidence="1">
    <location>
        <begin position="684"/>
        <end position="706"/>
    </location>
</feature>
<dbReference type="PANTHER" id="PTHR33406">
    <property type="entry name" value="MEMBRANE PROTEIN MJ1562-RELATED"/>
    <property type="match status" value="1"/>
</dbReference>
<feature type="transmembrane region" description="Helical" evidence="1">
    <location>
        <begin position="739"/>
        <end position="761"/>
    </location>
</feature>
<name>A0A2Z4JVA8_9BURK</name>
<evidence type="ECO:0000256" key="1">
    <source>
        <dbReference type="SAM" id="Phobius"/>
    </source>
</evidence>
<dbReference type="PANTHER" id="PTHR33406:SF13">
    <property type="entry name" value="MEMBRANE PROTEIN YDFJ"/>
    <property type="match status" value="1"/>
</dbReference>
<feature type="transmembrane region" description="Helical" evidence="1">
    <location>
        <begin position="367"/>
        <end position="389"/>
    </location>
</feature>